<evidence type="ECO:0000313" key="3">
    <source>
        <dbReference type="EMBL" id="MFC5545177.1"/>
    </source>
</evidence>
<dbReference type="EMBL" id="JBHSNL010000001">
    <property type="protein sequence ID" value="MFC5545177.1"/>
    <property type="molecule type" value="Genomic_DNA"/>
</dbReference>
<evidence type="ECO:0000259" key="2">
    <source>
        <dbReference type="PROSITE" id="PS50076"/>
    </source>
</evidence>
<dbReference type="Gene3D" id="1.10.3680.10">
    <property type="entry name" value="TerB-like"/>
    <property type="match status" value="1"/>
</dbReference>
<accession>A0ABW0RMA1</accession>
<dbReference type="PRINTS" id="PR00625">
    <property type="entry name" value="JDOMAIN"/>
</dbReference>
<dbReference type="InterPro" id="IPR036869">
    <property type="entry name" value="J_dom_sf"/>
</dbReference>
<dbReference type="SMART" id="SM00271">
    <property type="entry name" value="DnaJ"/>
    <property type="match status" value="1"/>
</dbReference>
<keyword evidence="1" id="KW-0143">Chaperone</keyword>
<dbReference type="InterPro" id="IPR001623">
    <property type="entry name" value="DnaJ_domain"/>
</dbReference>
<protein>
    <submittedName>
        <fullName evidence="3">DnaJ domain-containing protein</fullName>
    </submittedName>
</protein>
<reference evidence="4" key="1">
    <citation type="journal article" date="2019" name="Int. J. Syst. Evol. Microbiol.">
        <title>The Global Catalogue of Microorganisms (GCM) 10K type strain sequencing project: providing services to taxonomists for standard genome sequencing and annotation.</title>
        <authorList>
            <consortium name="The Broad Institute Genomics Platform"/>
            <consortium name="The Broad Institute Genome Sequencing Center for Infectious Disease"/>
            <person name="Wu L."/>
            <person name="Ma J."/>
        </authorList>
    </citation>
    <scope>NUCLEOTIDE SEQUENCE [LARGE SCALE GENOMIC DNA]</scope>
    <source>
        <strain evidence="4">CGMCC 4.1799</strain>
    </source>
</reference>
<name>A0ABW0RMA1_9GAMM</name>
<dbReference type="Gene3D" id="1.10.287.110">
    <property type="entry name" value="DnaJ domain"/>
    <property type="match status" value="1"/>
</dbReference>
<dbReference type="Pfam" id="PF00226">
    <property type="entry name" value="DnaJ"/>
    <property type="match status" value="1"/>
</dbReference>
<organism evidence="3 4">
    <name type="scientific">Marinobacter koreensis</name>
    <dbReference type="NCBI Taxonomy" id="335974"/>
    <lineage>
        <taxon>Bacteria</taxon>
        <taxon>Pseudomonadati</taxon>
        <taxon>Pseudomonadota</taxon>
        <taxon>Gammaproteobacteria</taxon>
        <taxon>Pseudomonadales</taxon>
        <taxon>Marinobacteraceae</taxon>
        <taxon>Marinobacter</taxon>
    </lineage>
</organism>
<dbReference type="Proteomes" id="UP001596055">
    <property type="component" value="Unassembled WGS sequence"/>
</dbReference>
<evidence type="ECO:0000256" key="1">
    <source>
        <dbReference type="ARBA" id="ARBA00023186"/>
    </source>
</evidence>
<dbReference type="SUPFAM" id="SSF46565">
    <property type="entry name" value="Chaperone J-domain"/>
    <property type="match status" value="1"/>
</dbReference>
<proteinExistence type="predicted"/>
<keyword evidence="4" id="KW-1185">Reference proteome</keyword>
<comment type="caution">
    <text evidence="3">The sequence shown here is derived from an EMBL/GenBank/DDBJ whole genome shotgun (WGS) entry which is preliminary data.</text>
</comment>
<evidence type="ECO:0000313" key="4">
    <source>
        <dbReference type="Proteomes" id="UP001596055"/>
    </source>
</evidence>
<sequence length="252" mass="28648">MAGNPSHPALPARMEATFSTLLNRLTDCNHQATGFLEQTPLPGWSRRCLFFCLGYVARADGRVTEADIAYAEGLIRALGLSARQRRKAIKQFQDGKTRKSLPHLTGVPIRLFSRLWPKPALTLAVCLCHAAQLKGPPGKPRRYRCEDAIDRLGLPVGVCDDILESYARKVWIRPTDIPAKPETYEDACRILGVTRRDSQATIKRAYRKKVSECHPDKLAQQRLSPRELSLAKEQLLRYQQAWELIRRRQRPL</sequence>
<gene>
    <name evidence="3" type="ORF">ACFPQA_08950</name>
</gene>
<dbReference type="InterPro" id="IPR029024">
    <property type="entry name" value="TerB-like"/>
</dbReference>
<feature type="domain" description="J" evidence="2">
    <location>
        <begin position="186"/>
        <end position="250"/>
    </location>
</feature>
<dbReference type="PROSITE" id="PS50076">
    <property type="entry name" value="DNAJ_2"/>
    <property type="match status" value="1"/>
</dbReference>
<dbReference type="RefSeq" id="WP_248155718.1">
    <property type="nucleotide sequence ID" value="NZ_JAKZAJ010000002.1"/>
</dbReference>
<dbReference type="SUPFAM" id="SSF158682">
    <property type="entry name" value="TerB-like"/>
    <property type="match status" value="1"/>
</dbReference>
<dbReference type="CDD" id="cd06257">
    <property type="entry name" value="DnaJ"/>
    <property type="match status" value="1"/>
</dbReference>